<evidence type="ECO:0000313" key="1">
    <source>
        <dbReference type="EMBL" id="MDQ0272105.1"/>
    </source>
</evidence>
<comment type="caution">
    <text evidence="1">The sequence shown here is derived from an EMBL/GenBank/DDBJ whole genome shotgun (WGS) entry which is preliminary data.</text>
</comment>
<proteinExistence type="predicted"/>
<protein>
    <recommendedName>
        <fullName evidence="3">DUF2953 domain-containing protein</fullName>
    </recommendedName>
</protein>
<evidence type="ECO:0000313" key="2">
    <source>
        <dbReference type="Proteomes" id="UP001238088"/>
    </source>
</evidence>
<reference evidence="1 2" key="1">
    <citation type="submission" date="2023-07" db="EMBL/GenBank/DDBJ databases">
        <title>Genomic Encyclopedia of Type Strains, Phase IV (KMG-IV): sequencing the most valuable type-strain genomes for metagenomic binning, comparative biology and taxonomic classification.</title>
        <authorList>
            <person name="Goeker M."/>
        </authorList>
    </citation>
    <scope>NUCLEOTIDE SEQUENCE [LARGE SCALE GENOMIC DNA]</scope>
    <source>
        <strain evidence="1 2">DSM 23494</strain>
    </source>
</reference>
<keyword evidence="2" id="KW-1185">Reference proteome</keyword>
<dbReference type="RefSeq" id="WP_307477419.1">
    <property type="nucleotide sequence ID" value="NZ_JAUSUB010000020.1"/>
</dbReference>
<evidence type="ECO:0008006" key="3">
    <source>
        <dbReference type="Google" id="ProtNLM"/>
    </source>
</evidence>
<gene>
    <name evidence="1" type="ORF">J2S17_003997</name>
</gene>
<dbReference type="EMBL" id="JAUSUB010000020">
    <property type="protein sequence ID" value="MDQ0272105.1"/>
    <property type="molecule type" value="Genomic_DNA"/>
</dbReference>
<name>A0ABU0APZ1_9BACI</name>
<sequence>MKWLLFILFILIILFIIIICTKLKITLHYFHQGKTHQLHIQFRIWRFIKYKVEIPLVELNQDKLALKITEKTSASGGGMSEEKMEEFTAKDLLNSLYNTRELLSHVASFYHIARHFMSKITIQQLRWHTVFGVGDAAITGMLTGAFWAVKGSFLGIISHYMRLKTAPQLSVSPQFQFAVSHTSFLCIFHFRIGHAMLAGIKLIKFWKNGKAHFKSASLPVLSDDKSKTY</sequence>
<dbReference type="Pfam" id="PF11167">
    <property type="entry name" value="DUF2953"/>
    <property type="match status" value="1"/>
</dbReference>
<organism evidence="1 2">
    <name type="scientific">Cytobacillus purgationiresistens</name>
    <dbReference type="NCBI Taxonomy" id="863449"/>
    <lineage>
        <taxon>Bacteria</taxon>
        <taxon>Bacillati</taxon>
        <taxon>Bacillota</taxon>
        <taxon>Bacilli</taxon>
        <taxon>Bacillales</taxon>
        <taxon>Bacillaceae</taxon>
        <taxon>Cytobacillus</taxon>
    </lineage>
</organism>
<dbReference type="Proteomes" id="UP001238088">
    <property type="component" value="Unassembled WGS sequence"/>
</dbReference>
<dbReference type="InterPro" id="IPR021338">
    <property type="entry name" value="DUF2953"/>
</dbReference>
<accession>A0ABU0APZ1</accession>